<evidence type="ECO:0000313" key="3">
    <source>
        <dbReference type="Proteomes" id="UP000297239"/>
    </source>
</evidence>
<reference evidence="2" key="1">
    <citation type="journal article" date="2019" name="PLoS Negl. Trop. Dis.">
        <title>Revisiting the worldwide diversity of Leptospira species in the environment.</title>
        <authorList>
            <person name="Vincent A.T."/>
            <person name="Schiettekatte O."/>
            <person name="Bourhy P."/>
            <person name="Veyrier F.J."/>
            <person name="Picardeau M."/>
        </authorList>
    </citation>
    <scope>NUCLEOTIDE SEQUENCE [LARGE SCALE GENOMIC DNA]</scope>
    <source>
        <strain evidence="2">201800293</strain>
    </source>
</reference>
<dbReference type="InterPro" id="IPR036770">
    <property type="entry name" value="Ankyrin_rpt-contain_sf"/>
</dbReference>
<dbReference type="SUPFAM" id="SSF48403">
    <property type="entry name" value="Ankyrin repeat"/>
    <property type="match status" value="1"/>
</dbReference>
<evidence type="ECO:0000313" key="2">
    <source>
        <dbReference type="EMBL" id="TGK69664.1"/>
    </source>
</evidence>
<keyword evidence="3" id="KW-1185">Reference proteome</keyword>
<gene>
    <name evidence="2" type="ORF">EHQ18_12820</name>
</gene>
<keyword evidence="1" id="KW-0040">ANK repeat</keyword>
<dbReference type="PROSITE" id="PS51257">
    <property type="entry name" value="PROKAR_LIPOPROTEIN"/>
    <property type="match status" value="1"/>
</dbReference>
<comment type="caution">
    <text evidence="2">The sequence shown here is derived from an EMBL/GenBank/DDBJ whole genome shotgun (WGS) entry which is preliminary data.</text>
</comment>
<dbReference type="PROSITE" id="PS50088">
    <property type="entry name" value="ANK_REPEAT"/>
    <property type="match status" value="1"/>
</dbReference>
<proteinExistence type="predicted"/>
<organism evidence="2 3">
    <name type="scientific">Leptospira kanakyensis</name>
    <dbReference type="NCBI Taxonomy" id="2484968"/>
    <lineage>
        <taxon>Bacteria</taxon>
        <taxon>Pseudomonadati</taxon>
        <taxon>Spirochaetota</taxon>
        <taxon>Spirochaetia</taxon>
        <taxon>Leptospirales</taxon>
        <taxon>Leptospiraceae</taxon>
        <taxon>Leptospira</taxon>
    </lineage>
</organism>
<dbReference type="Gene3D" id="1.25.40.20">
    <property type="entry name" value="Ankyrin repeat-containing domain"/>
    <property type="match status" value="1"/>
</dbReference>
<dbReference type="OrthoDB" id="344914at2"/>
<protein>
    <submittedName>
        <fullName evidence="2">Ankyrin repeat domain-containing protein</fullName>
    </submittedName>
</protein>
<evidence type="ECO:0000256" key="1">
    <source>
        <dbReference type="PROSITE-ProRule" id="PRU00023"/>
    </source>
</evidence>
<dbReference type="RefSeq" id="WP_135634915.1">
    <property type="nucleotide sequence ID" value="NZ_RQFE01000024.1"/>
</dbReference>
<dbReference type="InterPro" id="IPR002110">
    <property type="entry name" value="Ankyrin_rpt"/>
</dbReference>
<sequence length="243" mass="27690">MKNILLIFLVILVVGCSSSADKIVKKYNQSMTVSDQERTNWFPNAESVNKYDKSYKSPLYYTASYGDFDTFNHLINIGADYQIKDLFGNNLLSVASGLMRYDDNCKNQCLENRISSKLKIIKILKNKGLSPLNAEGENVAVISAISSSFFEPIPLLFSETDLKNKSTRLGNELVGCYRPDEDLYYSGFQDQAETRYRDKIKILNFFQNKGVKFDKGRICKLEGFEKGNLLKIKLEFIALAKQM</sequence>
<dbReference type="EMBL" id="RQFF01000030">
    <property type="protein sequence ID" value="TGK69664.1"/>
    <property type="molecule type" value="Genomic_DNA"/>
</dbReference>
<dbReference type="AlphaFoldDB" id="A0A6N4QB22"/>
<accession>A0A6N4QB22</accession>
<name>A0A6N4QB22_9LEPT</name>
<dbReference type="Proteomes" id="UP000297239">
    <property type="component" value="Unassembled WGS sequence"/>
</dbReference>
<feature type="repeat" description="ANK" evidence="1">
    <location>
        <begin position="54"/>
        <end position="86"/>
    </location>
</feature>